<reference evidence="1 2" key="1">
    <citation type="submission" date="2016-10" db="EMBL/GenBank/DDBJ databases">
        <authorList>
            <person name="de Groot N.N."/>
        </authorList>
    </citation>
    <scope>NUCLEOTIDE SEQUENCE [LARGE SCALE GENOMIC DNA]</scope>
    <source>
        <strain evidence="1 2">DSM 17073</strain>
    </source>
</reference>
<gene>
    <name evidence="1" type="ORF">SAMN05421839_1941</name>
</gene>
<evidence type="ECO:0000313" key="1">
    <source>
        <dbReference type="EMBL" id="SFP83314.1"/>
    </source>
</evidence>
<dbReference type="Proteomes" id="UP000242243">
    <property type="component" value="Unassembled WGS sequence"/>
</dbReference>
<evidence type="ECO:0000313" key="2">
    <source>
        <dbReference type="Proteomes" id="UP000242243"/>
    </source>
</evidence>
<sequence>MFGNSILQKEASFFHAQKRVKGRLHKILYTILSYGGGYVRKDTGREN</sequence>
<protein>
    <submittedName>
        <fullName evidence="1">Uncharacterized protein</fullName>
    </submittedName>
</protein>
<dbReference type="AlphaFoldDB" id="A0A1I5TJR3"/>
<dbReference type="EMBL" id="FOXC01000094">
    <property type="protein sequence ID" value="SFP83314.1"/>
    <property type="molecule type" value="Genomic_DNA"/>
</dbReference>
<organism evidence="1 2">
    <name type="scientific">Halolactibacillus halophilus</name>
    <dbReference type="NCBI Taxonomy" id="306540"/>
    <lineage>
        <taxon>Bacteria</taxon>
        <taxon>Bacillati</taxon>
        <taxon>Bacillota</taxon>
        <taxon>Bacilli</taxon>
        <taxon>Bacillales</taxon>
        <taxon>Bacillaceae</taxon>
        <taxon>Halolactibacillus</taxon>
    </lineage>
</organism>
<accession>A0A1I5TJR3</accession>
<proteinExistence type="predicted"/>
<name>A0A1I5TJR3_9BACI</name>